<evidence type="ECO:0000256" key="3">
    <source>
        <dbReference type="ARBA" id="ARBA00012356"/>
    </source>
</evidence>
<proteinExistence type="inferred from homology"/>
<feature type="active site" description="For beta-ketoacyl synthase activity" evidence="15">
    <location>
        <position position="164"/>
    </location>
</feature>
<evidence type="ECO:0000256" key="11">
    <source>
        <dbReference type="ARBA" id="ARBA00024006"/>
    </source>
</evidence>
<dbReference type="OrthoDB" id="9808669at2"/>
<dbReference type="GO" id="GO:0004315">
    <property type="term" value="F:3-oxoacyl-[acyl-carrier-protein] synthase activity"/>
    <property type="evidence" value="ECO:0007669"/>
    <property type="project" value="UniProtKB-UniRule"/>
</dbReference>
<evidence type="ECO:0000256" key="12">
    <source>
        <dbReference type="ARBA" id="ARBA00047318"/>
    </source>
</evidence>
<evidence type="ECO:0000256" key="10">
    <source>
        <dbReference type="ARBA" id="ARBA00023315"/>
    </source>
</evidence>
<dbReference type="RefSeq" id="WP_073253344.1">
    <property type="nucleotide sequence ID" value="NZ_FRCR01000001.1"/>
</dbReference>
<dbReference type="InterPro" id="IPR020841">
    <property type="entry name" value="PKS_Beta-ketoAc_synthase_dom"/>
</dbReference>
<comment type="catalytic activity">
    <reaction evidence="13 14">
        <text>a fatty acyl-[ACP] + malonyl-[ACP] + H(+) = a 3-oxoacyl-[ACP] + holo-[ACP] + CO2</text>
        <dbReference type="Rhea" id="RHEA:22836"/>
        <dbReference type="Rhea" id="RHEA-COMP:9623"/>
        <dbReference type="Rhea" id="RHEA-COMP:9685"/>
        <dbReference type="Rhea" id="RHEA-COMP:9916"/>
        <dbReference type="Rhea" id="RHEA-COMP:14125"/>
        <dbReference type="ChEBI" id="CHEBI:15378"/>
        <dbReference type="ChEBI" id="CHEBI:16526"/>
        <dbReference type="ChEBI" id="CHEBI:64479"/>
        <dbReference type="ChEBI" id="CHEBI:78449"/>
        <dbReference type="ChEBI" id="CHEBI:78776"/>
        <dbReference type="ChEBI" id="CHEBI:138651"/>
    </reaction>
</comment>
<comment type="catalytic activity">
    <reaction evidence="12 14">
        <text>(9Z)-hexadecenoyl-[ACP] + malonyl-[ACP] + H(+) = 3-oxo-(11Z)-octadecenoyl-[ACP] + holo-[ACP] + CO2</text>
        <dbReference type="Rhea" id="RHEA:55040"/>
        <dbReference type="Rhea" id="RHEA-COMP:9623"/>
        <dbReference type="Rhea" id="RHEA-COMP:9685"/>
        <dbReference type="Rhea" id="RHEA-COMP:10800"/>
        <dbReference type="Rhea" id="RHEA-COMP:14074"/>
        <dbReference type="ChEBI" id="CHEBI:15378"/>
        <dbReference type="ChEBI" id="CHEBI:16526"/>
        <dbReference type="ChEBI" id="CHEBI:64479"/>
        <dbReference type="ChEBI" id="CHEBI:78449"/>
        <dbReference type="ChEBI" id="CHEBI:83989"/>
        <dbReference type="ChEBI" id="CHEBI:138538"/>
        <dbReference type="EC" id="2.3.1.179"/>
    </reaction>
</comment>
<dbReference type="PROSITE" id="PS00606">
    <property type="entry name" value="KS3_1"/>
    <property type="match status" value="1"/>
</dbReference>
<sequence length="414" mass="44753">MEKRRVVVTGLGVISPVGTGKDKFWNSLLEGKSGIDYITRFECDDFPTRIAGEVKDYNPEEFIEKKELKRLDRFTQFSIGAAKMAIDDARLDIEALDTTRMGVVMGCGIGGIETWEEQHRVLLDKGNKRVSPFFIPMLISNMASGQISMFFNLKGPNFTVTTACASGTTAIGQAFRMLQNGEADVILAGGAEAPVTPLALAGFSAMKALSTRNEEPAKASRPFDRERDGFVMGEGAGVLVLETLEHAKKRGALIYAEILGYGATADAYHLTQPAPEGEGTKRAMLAAIEDAGIKPEEVDYINAHGTSTPLNDKFETLAIKSVFGEHAYKLLISSTKSMTGHLLGAAGAVEAIATVLTVYSDEVHPTINYEIPDPDCDLNYVPNISMKRKVNYALSNSMGFGGHNATILIGKVQD</sequence>
<dbReference type="Pfam" id="PF02801">
    <property type="entry name" value="Ketoacyl-synt_C"/>
    <property type="match status" value="1"/>
</dbReference>
<dbReference type="InterPro" id="IPR016039">
    <property type="entry name" value="Thiolase-like"/>
</dbReference>
<dbReference type="InterPro" id="IPR014031">
    <property type="entry name" value="Ketoacyl_synth_C"/>
</dbReference>
<dbReference type="STRING" id="447595.SAMN05660826_00209"/>
<dbReference type="InterPro" id="IPR018201">
    <property type="entry name" value="Ketoacyl_synth_AS"/>
</dbReference>
<accession>A0A1M7FZ29</accession>
<evidence type="ECO:0000256" key="2">
    <source>
        <dbReference type="ARBA" id="ARBA00008467"/>
    </source>
</evidence>
<evidence type="ECO:0000259" key="17">
    <source>
        <dbReference type="PROSITE" id="PS52004"/>
    </source>
</evidence>
<dbReference type="EMBL" id="FRCR01000001">
    <property type="protein sequence ID" value="SHM09334.1"/>
    <property type="molecule type" value="Genomic_DNA"/>
</dbReference>
<dbReference type="Proteomes" id="UP000184375">
    <property type="component" value="Unassembled WGS sequence"/>
</dbReference>
<name>A0A1M7FZ29_9FIRM</name>
<dbReference type="CDD" id="cd00834">
    <property type="entry name" value="KAS_I_II"/>
    <property type="match status" value="1"/>
</dbReference>
<dbReference type="SMART" id="SM00825">
    <property type="entry name" value="PKS_KS"/>
    <property type="match status" value="1"/>
</dbReference>
<keyword evidence="8" id="KW-0443">Lipid metabolism</keyword>
<evidence type="ECO:0000256" key="14">
    <source>
        <dbReference type="PIRNR" id="PIRNR000447"/>
    </source>
</evidence>
<evidence type="ECO:0000256" key="15">
    <source>
        <dbReference type="PIRSR" id="PIRSR000447-1"/>
    </source>
</evidence>
<comment type="similarity">
    <text evidence="2 14 16">Belongs to the thiolase-like superfamily. Beta-ketoacyl-ACP synthases family.</text>
</comment>
<dbReference type="AlphaFoldDB" id="A0A1M7FZ29"/>
<evidence type="ECO:0000256" key="1">
    <source>
        <dbReference type="ARBA" id="ARBA00005194"/>
    </source>
</evidence>
<dbReference type="Pfam" id="PF00109">
    <property type="entry name" value="ketoacyl-synt"/>
    <property type="match status" value="1"/>
</dbReference>
<evidence type="ECO:0000256" key="8">
    <source>
        <dbReference type="ARBA" id="ARBA00023098"/>
    </source>
</evidence>
<keyword evidence="10 14" id="KW-0012">Acyltransferase</keyword>
<comment type="function">
    <text evidence="11 14">Involved in the type II fatty acid elongation cycle. Catalyzes the elongation of a wide range of acyl-ACP by the addition of two carbons from malonyl-ACP to an acyl acceptor. Can efficiently catalyze the conversion of palmitoleoyl-ACP (cis-hexadec-9-enoyl-ACP) to cis-vaccenoyl-ACP (cis-octadec-11-enoyl-ACP), an essential step in the thermal regulation of fatty acid composition.</text>
</comment>
<gene>
    <name evidence="18" type="ORF">SAMN05660826_00209</name>
</gene>
<keyword evidence="19" id="KW-1185">Reference proteome</keyword>
<dbReference type="PROSITE" id="PS52004">
    <property type="entry name" value="KS3_2"/>
    <property type="match status" value="1"/>
</dbReference>
<dbReference type="EC" id="2.3.1.179" evidence="3 14"/>
<keyword evidence="6 14" id="KW-0808">Transferase</keyword>
<evidence type="ECO:0000256" key="13">
    <source>
        <dbReference type="ARBA" id="ARBA00047659"/>
    </source>
</evidence>
<evidence type="ECO:0000256" key="5">
    <source>
        <dbReference type="ARBA" id="ARBA00022516"/>
    </source>
</evidence>
<dbReference type="NCBIfam" id="NF004970">
    <property type="entry name" value="PRK06333.1"/>
    <property type="match status" value="1"/>
</dbReference>
<organism evidence="18 19">
    <name type="scientific">Caldanaerovirga acetigignens</name>
    <dbReference type="NCBI Taxonomy" id="447595"/>
    <lineage>
        <taxon>Bacteria</taxon>
        <taxon>Bacillati</taxon>
        <taxon>Bacillota</taxon>
        <taxon>Clostridia</taxon>
        <taxon>Thermosediminibacterales</taxon>
        <taxon>Thermosediminibacteraceae</taxon>
        <taxon>Caldanaerovirga</taxon>
    </lineage>
</organism>
<dbReference type="GO" id="GO:0006633">
    <property type="term" value="P:fatty acid biosynthetic process"/>
    <property type="evidence" value="ECO:0007669"/>
    <property type="project" value="UniProtKB-UniRule"/>
</dbReference>
<comment type="pathway">
    <text evidence="1 14">Lipid metabolism; fatty acid biosynthesis.</text>
</comment>
<dbReference type="Gene3D" id="3.40.47.10">
    <property type="match status" value="1"/>
</dbReference>
<evidence type="ECO:0000256" key="9">
    <source>
        <dbReference type="ARBA" id="ARBA00023160"/>
    </source>
</evidence>
<dbReference type="FunFam" id="3.40.47.10:FF:000009">
    <property type="entry name" value="3-oxoacyl-[acyl-carrier-protein] synthase 2"/>
    <property type="match status" value="1"/>
</dbReference>
<keyword evidence="7" id="KW-0276">Fatty acid metabolism</keyword>
<dbReference type="GO" id="GO:0005829">
    <property type="term" value="C:cytosol"/>
    <property type="evidence" value="ECO:0007669"/>
    <property type="project" value="TreeGrafter"/>
</dbReference>
<dbReference type="InterPro" id="IPR017568">
    <property type="entry name" value="3-oxoacyl-ACP_synth-2"/>
</dbReference>
<keyword evidence="9 14" id="KW-0275">Fatty acid biosynthesis</keyword>
<dbReference type="InterPro" id="IPR014030">
    <property type="entry name" value="Ketoacyl_synth_N"/>
</dbReference>
<dbReference type="NCBIfam" id="TIGR03150">
    <property type="entry name" value="fabF"/>
    <property type="match status" value="1"/>
</dbReference>
<dbReference type="InterPro" id="IPR000794">
    <property type="entry name" value="Beta-ketoacyl_synthase"/>
</dbReference>
<evidence type="ECO:0000256" key="6">
    <source>
        <dbReference type="ARBA" id="ARBA00022679"/>
    </source>
</evidence>
<dbReference type="PANTHER" id="PTHR11712:SF336">
    <property type="entry name" value="3-OXOACYL-[ACYL-CARRIER-PROTEIN] SYNTHASE, MITOCHONDRIAL"/>
    <property type="match status" value="1"/>
</dbReference>
<dbReference type="PANTHER" id="PTHR11712">
    <property type="entry name" value="POLYKETIDE SYNTHASE-RELATED"/>
    <property type="match status" value="1"/>
</dbReference>
<dbReference type="PIRSF" id="PIRSF000447">
    <property type="entry name" value="KAS_II"/>
    <property type="match status" value="1"/>
</dbReference>
<evidence type="ECO:0000256" key="4">
    <source>
        <dbReference type="ARBA" id="ARBA00014657"/>
    </source>
</evidence>
<dbReference type="NCBIfam" id="NF005589">
    <property type="entry name" value="PRK07314.1"/>
    <property type="match status" value="1"/>
</dbReference>
<evidence type="ECO:0000313" key="19">
    <source>
        <dbReference type="Proteomes" id="UP000184375"/>
    </source>
</evidence>
<feature type="domain" description="Ketosynthase family 3 (KS3)" evidence="17">
    <location>
        <begin position="3"/>
        <end position="411"/>
    </location>
</feature>
<evidence type="ECO:0000256" key="7">
    <source>
        <dbReference type="ARBA" id="ARBA00022832"/>
    </source>
</evidence>
<evidence type="ECO:0000313" key="18">
    <source>
        <dbReference type="EMBL" id="SHM09334.1"/>
    </source>
</evidence>
<dbReference type="UniPathway" id="UPA00094"/>
<evidence type="ECO:0000256" key="16">
    <source>
        <dbReference type="RuleBase" id="RU003694"/>
    </source>
</evidence>
<dbReference type="SUPFAM" id="SSF53901">
    <property type="entry name" value="Thiolase-like"/>
    <property type="match status" value="2"/>
</dbReference>
<keyword evidence="5 14" id="KW-0444">Lipid biosynthesis</keyword>
<reference evidence="19" key="1">
    <citation type="submission" date="2016-11" db="EMBL/GenBank/DDBJ databases">
        <authorList>
            <person name="Varghese N."/>
            <person name="Submissions S."/>
        </authorList>
    </citation>
    <scope>NUCLEOTIDE SEQUENCE [LARGE SCALE GENOMIC DNA]</scope>
    <source>
        <strain evidence="19">DSM 18802</strain>
    </source>
</reference>
<protein>
    <recommendedName>
        <fullName evidence="4 14">3-oxoacyl-[acyl-carrier-protein] synthase 2</fullName>
        <ecNumber evidence="3 14">2.3.1.179</ecNumber>
    </recommendedName>
</protein>